<dbReference type="GO" id="GO:0006071">
    <property type="term" value="P:glycerol metabolic process"/>
    <property type="evidence" value="ECO:0007669"/>
    <property type="project" value="UniProtKB-KW"/>
</dbReference>
<evidence type="ECO:0000256" key="4">
    <source>
        <dbReference type="ARBA" id="ARBA00013244"/>
    </source>
</evidence>
<dbReference type="GO" id="GO:0019432">
    <property type="term" value="P:triglyceride biosynthetic process"/>
    <property type="evidence" value="ECO:0007669"/>
    <property type="project" value="UniProtKB-UniPathway"/>
</dbReference>
<dbReference type="Pfam" id="PF03007">
    <property type="entry name" value="WS_DGAT_cat"/>
    <property type="match status" value="1"/>
</dbReference>
<dbReference type="UniPathway" id="UPA00282"/>
<dbReference type="InterPro" id="IPR023213">
    <property type="entry name" value="CAT-like_dom_sf"/>
</dbReference>
<feature type="domain" description="O-acyltransferase WSD1-like N-terminal" evidence="11">
    <location>
        <begin position="15"/>
        <end position="277"/>
    </location>
</feature>
<comment type="catalytic activity">
    <reaction evidence="10">
        <text>an acyl-CoA + a 1,2-diacyl-sn-glycerol = a triacyl-sn-glycerol + CoA</text>
        <dbReference type="Rhea" id="RHEA:10868"/>
        <dbReference type="ChEBI" id="CHEBI:17815"/>
        <dbReference type="ChEBI" id="CHEBI:57287"/>
        <dbReference type="ChEBI" id="CHEBI:58342"/>
        <dbReference type="ChEBI" id="CHEBI:64615"/>
        <dbReference type="EC" id="2.3.1.20"/>
    </reaction>
</comment>
<keyword evidence="7" id="KW-0319">Glycerol metabolism</keyword>
<dbReference type="GO" id="GO:0001666">
    <property type="term" value="P:response to hypoxia"/>
    <property type="evidence" value="ECO:0007669"/>
    <property type="project" value="TreeGrafter"/>
</dbReference>
<keyword evidence="9 13" id="KW-0012">Acyltransferase</keyword>
<evidence type="ECO:0000256" key="10">
    <source>
        <dbReference type="ARBA" id="ARBA00048109"/>
    </source>
</evidence>
<feature type="domain" description="O-acyltransferase WSD1 C-terminal" evidence="12">
    <location>
        <begin position="319"/>
        <end position="462"/>
    </location>
</feature>
<dbReference type="GO" id="GO:0051701">
    <property type="term" value="P:biological process involved in interaction with host"/>
    <property type="evidence" value="ECO:0007669"/>
    <property type="project" value="TreeGrafter"/>
</dbReference>
<evidence type="ECO:0000256" key="5">
    <source>
        <dbReference type="ARBA" id="ARBA00022516"/>
    </source>
</evidence>
<evidence type="ECO:0000259" key="12">
    <source>
        <dbReference type="Pfam" id="PF06974"/>
    </source>
</evidence>
<proteinExistence type="inferred from homology"/>
<dbReference type="GO" id="GO:0004144">
    <property type="term" value="F:diacylglycerol O-acyltransferase activity"/>
    <property type="evidence" value="ECO:0007669"/>
    <property type="project" value="UniProtKB-EC"/>
</dbReference>
<dbReference type="InterPro" id="IPR009721">
    <property type="entry name" value="O-acyltransferase_WSD1_C"/>
</dbReference>
<dbReference type="AlphaFoldDB" id="F1B9P6"/>
<comment type="pathway">
    <text evidence="2">Lipid metabolism.</text>
</comment>
<comment type="similarity">
    <text evidence="3">Belongs to the long-chain O-acyltransferase family.</text>
</comment>
<evidence type="ECO:0000256" key="8">
    <source>
        <dbReference type="ARBA" id="ARBA00023098"/>
    </source>
</evidence>
<organism evidence="13">
    <name type="scientific">Sorangium cellulosum</name>
    <name type="common">Polyangium cellulosum</name>
    <dbReference type="NCBI Taxonomy" id="56"/>
    <lineage>
        <taxon>Bacteria</taxon>
        <taxon>Pseudomonadati</taxon>
        <taxon>Myxococcota</taxon>
        <taxon>Polyangia</taxon>
        <taxon>Polyangiales</taxon>
        <taxon>Polyangiaceae</taxon>
        <taxon>Sorangium</taxon>
    </lineage>
</organism>
<evidence type="ECO:0000256" key="6">
    <source>
        <dbReference type="ARBA" id="ARBA00022679"/>
    </source>
</evidence>
<dbReference type="Gene3D" id="3.30.559.10">
    <property type="entry name" value="Chloramphenicol acetyltransferase-like domain"/>
    <property type="match status" value="1"/>
</dbReference>
<dbReference type="EC" id="2.3.1.20" evidence="4"/>
<gene>
    <name evidence="13" type="primary">leu4</name>
</gene>
<evidence type="ECO:0000259" key="11">
    <source>
        <dbReference type="Pfam" id="PF03007"/>
    </source>
</evidence>
<dbReference type="InterPro" id="IPR004255">
    <property type="entry name" value="O-acyltransferase_WSD1_N"/>
</dbReference>
<dbReference type="PANTHER" id="PTHR31650">
    <property type="entry name" value="O-ACYLTRANSFERASE (WSD1-LIKE) FAMILY PROTEIN"/>
    <property type="match status" value="1"/>
</dbReference>
<accession>F1B9P6</accession>
<name>F1B9P6_SORCE</name>
<evidence type="ECO:0000256" key="2">
    <source>
        <dbReference type="ARBA" id="ARBA00005189"/>
    </source>
</evidence>
<dbReference type="EMBL" id="HM639990">
    <property type="protein sequence ID" value="ADZ24988.1"/>
    <property type="molecule type" value="Genomic_DNA"/>
</dbReference>
<keyword evidence="6 13" id="KW-0808">Transferase</keyword>
<sequence>MICKWDMPMASYDVLSAHDASFLYNETQAAHMHVGALAILERVQLSEEQVRAHVNSRLHLVPRLRRRVAWVPGNIGRPALLDDPSFDIRSHVRFCELPAPRGVEQARQLMAELMSVPLDRGRPLWEIWFFDLSEERTGFIFKIHHCLVDGVSGVNVATVLLDPEKEPVRIEPPPFRPVGPPSRAKLLVDAVVEAYTPPIELIRWLRGSEAEESRGMRRAAEIAKGTLSWARSVRELAPRTSLSTPIGAARRFASVRARLDDFKEIKKRYACTVNDVVLAAVAGGLGKLMRARGEDTDGLTMKAMVPVSLRDPSQRTGHGNKVSMMAAELPVGLRGAGERVEFVRDRVAELKKSKQSLGSELFMKLSEYAPPAVLALTGQALTQRSHVNLVITNVPGPQFPLYFQGAKLLDAIPCLPLFGTNSVGVAVLSYDGYIHFGLLGDRDALPDLHLFSQGIEEAIREMLSAVGRGDQPRVEAAE</sequence>
<evidence type="ECO:0000256" key="7">
    <source>
        <dbReference type="ARBA" id="ARBA00022798"/>
    </source>
</evidence>
<dbReference type="Pfam" id="PF06974">
    <property type="entry name" value="WS_DGAT_C"/>
    <property type="match status" value="1"/>
</dbReference>
<dbReference type="PANTHER" id="PTHR31650:SF1">
    <property type="entry name" value="WAX ESTER SYNTHASE_DIACYLGLYCEROL ACYLTRANSFERASE 4-RELATED"/>
    <property type="match status" value="1"/>
</dbReference>
<evidence type="ECO:0000313" key="13">
    <source>
        <dbReference type="EMBL" id="ADZ24988.1"/>
    </source>
</evidence>
<evidence type="ECO:0000256" key="1">
    <source>
        <dbReference type="ARBA" id="ARBA00004771"/>
    </source>
</evidence>
<dbReference type="InterPro" id="IPR014292">
    <property type="entry name" value="Acyl_transf_WS/DGAT"/>
</dbReference>
<dbReference type="NCBIfam" id="TIGR02946">
    <property type="entry name" value="acyl_WS_DGAT"/>
    <property type="match status" value="1"/>
</dbReference>
<comment type="pathway">
    <text evidence="1">Glycerolipid metabolism; triacylglycerol biosynthesis.</text>
</comment>
<reference evidence="13" key="1">
    <citation type="journal article" date="2011" name="Mol. Biosyst.">
        <title>Insights into the complex biosynthesis of the leupyrrins in Sorangium cellulosum So ce690.</title>
        <authorList>
            <person name="Kopp M."/>
            <person name="Irschik H."/>
            <person name="Gemperlein K."/>
            <person name="Buntin K."/>
            <person name="Meiser P."/>
            <person name="Weissman K.J."/>
            <person name="Bode H.B."/>
            <person name="Muller R."/>
        </authorList>
    </citation>
    <scope>NUCLEOTIDE SEQUENCE</scope>
    <source>
        <strain evidence="13">So ce690</strain>
    </source>
</reference>
<evidence type="ECO:0000256" key="9">
    <source>
        <dbReference type="ARBA" id="ARBA00023315"/>
    </source>
</evidence>
<dbReference type="GO" id="GO:0071731">
    <property type="term" value="P:response to nitric oxide"/>
    <property type="evidence" value="ECO:0007669"/>
    <property type="project" value="TreeGrafter"/>
</dbReference>
<keyword evidence="5" id="KW-0444">Lipid biosynthesis</keyword>
<dbReference type="SUPFAM" id="SSF52777">
    <property type="entry name" value="CoA-dependent acyltransferases"/>
    <property type="match status" value="2"/>
</dbReference>
<evidence type="ECO:0000256" key="3">
    <source>
        <dbReference type="ARBA" id="ARBA00009587"/>
    </source>
</evidence>
<dbReference type="GO" id="GO:0005886">
    <property type="term" value="C:plasma membrane"/>
    <property type="evidence" value="ECO:0007669"/>
    <property type="project" value="TreeGrafter"/>
</dbReference>
<keyword evidence="8" id="KW-0443">Lipid metabolism</keyword>
<dbReference type="InterPro" id="IPR045034">
    <property type="entry name" value="O-acyltransferase_WSD1-like"/>
</dbReference>
<protein>
    <recommendedName>
        <fullName evidence="4">diacylglycerol O-acyltransferase</fullName>
        <ecNumber evidence="4">2.3.1.20</ecNumber>
    </recommendedName>
</protein>